<proteinExistence type="predicted"/>
<feature type="signal peptide" evidence="3">
    <location>
        <begin position="1"/>
        <end position="36"/>
    </location>
</feature>
<keyword evidence="1" id="KW-0620">Polyamine biosynthesis</keyword>
<dbReference type="InterPro" id="IPR001214">
    <property type="entry name" value="SET_dom"/>
</dbReference>
<dbReference type="OrthoDB" id="44541at2759"/>
<dbReference type="SUPFAM" id="SSF82199">
    <property type="entry name" value="SET domain"/>
    <property type="match status" value="1"/>
</dbReference>
<feature type="chain" id="PRO_5019331686" description="SET domain-containing protein" evidence="3">
    <location>
        <begin position="37"/>
        <end position="1079"/>
    </location>
</feature>
<evidence type="ECO:0000313" key="6">
    <source>
        <dbReference type="Proteomes" id="UP000291116"/>
    </source>
</evidence>
<dbReference type="Pfam" id="PF00856">
    <property type="entry name" value="SET"/>
    <property type="match status" value="1"/>
</dbReference>
<sequence length="1079" mass="121242">MKTTTTTTKTNSTIRILSWMPLVLLIASGHLGTVSSLTEKVIDPTGEVTVLSNDSHDQGANRSLLDLAIDQIDWLVSNGGEFDRTRIAIQSVDSSEEGEGCLANPNLGIVATDDIRKGDVLIRVPVSLVFSDESDTDRCDGTMTLLQEGDGGDNQSEYAPYLDYIHGRDSLGPIPSMWSPAGRGLLKTIHGPNLAPRDISDVSYLRDCLDDDERTEFAEETIRQKIEFAYATTLSRSWDEDLIPLMDMINHSSEHNVLKRVVSEETEGDDDDDDESEDPGAVEIYATRNIGKGEELFLDYMGRDRDTKHSTPELLRNFGFVEDYPQRWVLPVPQRRSNTDANNVPDEISFDVLEVRDGSRYEVRWIDPSMPLIFGFVVEHLQKEQTRIAELEPLVAETTGSLPPGERETVAKYYRSLLVAYEAAVGAIQKAMDVLPAPEENPGDQFMACEDFEALYAEEDGWKLTHGSYSSHQGVDYYSNEKKKDVCLFLEEYLHACISNRPHYHEVFVHYPAYFLEKVERVLFIGGGDSMVLHEVLKYDELELVVGLELDQHVVRSSFAHMGTQPHFHNDKVEWWFGDAAVALNALQTEYYGTFDLVVVDILSEVAESLQVTDDVTIMEAAMMLMKPNGIIVKNEDEGYVPGSTDTTKFTNHITDVVYYDVPVYCLQTFVMGSNAVDFSTKQPWDHKLSNFYLGGVDDFQAQFDTWHTSGKATEAEDDEELDGDDPSDESANSPNVIGLVMIIEAEEISIDLDVPSSVQEIIQEQLGAVGFTITESFDRELLDGFTLVSLLEEGCVTARCFADEKFCAIDVQLWKSAHRVELVKKKLLAALGSEEHSVYRVITAGIYGVEENDNNPKIGPPEKKSVFGQDSVSEDDATNQREIQTVLEKRKNTTIDFKNATTDDYDSTTALEQWESQEPLGLQAINKLELPFEYTREKLMSMVVDLLQRALGELVDEWENDDEDQIVVDSYDVGEGAIVLATWSEGTILCVWDGDSRLDINIFSLEESAPEIFRSVRNNFRMYLQPIEKDQFPRGTGRVINERRTIYGGKHQDGKERPHPFWAPSLDEDGDDEGDDES</sequence>
<organism evidence="5 6">
    <name type="scientific">Pseudo-nitzschia multistriata</name>
    <dbReference type="NCBI Taxonomy" id="183589"/>
    <lineage>
        <taxon>Eukaryota</taxon>
        <taxon>Sar</taxon>
        <taxon>Stramenopiles</taxon>
        <taxon>Ochrophyta</taxon>
        <taxon>Bacillariophyta</taxon>
        <taxon>Bacillariophyceae</taxon>
        <taxon>Bacillariophycidae</taxon>
        <taxon>Bacillariales</taxon>
        <taxon>Bacillariaceae</taxon>
        <taxon>Pseudo-nitzschia</taxon>
    </lineage>
</organism>
<dbReference type="InterPro" id="IPR046341">
    <property type="entry name" value="SET_dom_sf"/>
</dbReference>
<feature type="region of interest" description="Disordered" evidence="2">
    <location>
        <begin position="1047"/>
        <end position="1079"/>
    </location>
</feature>
<feature type="compositionally biased region" description="Acidic residues" evidence="2">
    <location>
        <begin position="1067"/>
        <end position="1079"/>
    </location>
</feature>
<protein>
    <recommendedName>
        <fullName evidence="4">SET domain-containing protein</fullName>
    </recommendedName>
</protein>
<dbReference type="GO" id="GO:0006596">
    <property type="term" value="P:polyamine biosynthetic process"/>
    <property type="evidence" value="ECO:0007669"/>
    <property type="project" value="UniProtKB-KW"/>
</dbReference>
<keyword evidence="3" id="KW-0732">Signal</keyword>
<evidence type="ECO:0000256" key="3">
    <source>
        <dbReference type="SAM" id="SignalP"/>
    </source>
</evidence>
<evidence type="ECO:0000313" key="5">
    <source>
        <dbReference type="EMBL" id="VEU34716.1"/>
    </source>
</evidence>
<dbReference type="GO" id="GO:0010487">
    <property type="term" value="F:thermospermine synthase activity"/>
    <property type="evidence" value="ECO:0007669"/>
    <property type="project" value="TreeGrafter"/>
</dbReference>
<dbReference type="PANTHER" id="PTHR43317">
    <property type="entry name" value="THERMOSPERMINE SYNTHASE ACAULIS5"/>
    <property type="match status" value="1"/>
</dbReference>
<dbReference type="SUPFAM" id="SSF53335">
    <property type="entry name" value="S-adenosyl-L-methionine-dependent methyltransferases"/>
    <property type="match status" value="1"/>
</dbReference>
<evidence type="ECO:0000256" key="1">
    <source>
        <dbReference type="ARBA" id="ARBA00023115"/>
    </source>
</evidence>
<dbReference type="Pfam" id="PF01564">
    <property type="entry name" value="Spermine_synth"/>
    <property type="match status" value="1"/>
</dbReference>
<dbReference type="EMBL" id="CAACVS010000037">
    <property type="protein sequence ID" value="VEU34716.1"/>
    <property type="molecule type" value="Genomic_DNA"/>
</dbReference>
<dbReference type="Gene3D" id="3.40.50.150">
    <property type="entry name" value="Vaccinia Virus protein VP39"/>
    <property type="match status" value="1"/>
</dbReference>
<reference evidence="5 6" key="1">
    <citation type="submission" date="2019-01" db="EMBL/GenBank/DDBJ databases">
        <authorList>
            <person name="Ferrante I. M."/>
        </authorList>
    </citation>
    <scope>NUCLEOTIDE SEQUENCE [LARGE SCALE GENOMIC DNA]</scope>
    <source>
        <strain evidence="5 6">B856</strain>
    </source>
</reference>
<feature type="compositionally biased region" description="Acidic residues" evidence="2">
    <location>
        <begin position="716"/>
        <end position="729"/>
    </location>
</feature>
<dbReference type="PANTHER" id="PTHR43317:SF1">
    <property type="entry name" value="THERMOSPERMINE SYNTHASE ACAULIS5"/>
    <property type="match status" value="1"/>
</dbReference>
<dbReference type="CDD" id="cd10527">
    <property type="entry name" value="SET_LSMT"/>
    <property type="match status" value="1"/>
</dbReference>
<feature type="region of interest" description="Disordered" evidence="2">
    <location>
        <begin position="712"/>
        <end position="734"/>
    </location>
</feature>
<accession>A0A448YY72</accession>
<gene>
    <name evidence="5" type="ORF">PSNMU_V1.4_AUG-EV-PASAV3_0014440</name>
</gene>
<evidence type="ECO:0000259" key="4">
    <source>
        <dbReference type="PROSITE" id="PS50280"/>
    </source>
</evidence>
<name>A0A448YY72_9STRA</name>
<feature type="region of interest" description="Disordered" evidence="2">
    <location>
        <begin position="854"/>
        <end position="879"/>
    </location>
</feature>
<feature type="compositionally biased region" description="Basic and acidic residues" evidence="2">
    <location>
        <begin position="1047"/>
        <end position="1060"/>
    </location>
</feature>
<dbReference type="Proteomes" id="UP000291116">
    <property type="component" value="Unassembled WGS sequence"/>
</dbReference>
<feature type="domain" description="SET" evidence="4">
    <location>
        <begin position="87"/>
        <end position="301"/>
    </location>
</feature>
<dbReference type="AlphaFoldDB" id="A0A448YY72"/>
<dbReference type="InterPro" id="IPR029063">
    <property type="entry name" value="SAM-dependent_MTases_sf"/>
</dbReference>
<keyword evidence="6" id="KW-1185">Reference proteome</keyword>
<evidence type="ECO:0000256" key="2">
    <source>
        <dbReference type="SAM" id="MobiDB-lite"/>
    </source>
</evidence>
<dbReference type="Gene3D" id="3.90.1410.10">
    <property type="entry name" value="set domain protein methyltransferase, domain 1"/>
    <property type="match status" value="1"/>
</dbReference>
<dbReference type="PROSITE" id="PS50280">
    <property type="entry name" value="SET"/>
    <property type="match status" value="1"/>
</dbReference>